<sequence>MSDIIYDVILKRHNGSSRPDVCIFYDEDKELAVAAMADYNRKNGFLITEKGGRFSIADIVLRERKATGEVISENPYREIFDTVTGKRIERSEKE</sequence>
<protein>
    <submittedName>
        <fullName evidence="1">Uncharacterized protein</fullName>
    </submittedName>
</protein>
<name>A0A8S5R5R2_9CAUD</name>
<proteinExistence type="predicted"/>
<dbReference type="EMBL" id="BK015818">
    <property type="protein sequence ID" value="DAE26459.1"/>
    <property type="molecule type" value="Genomic_DNA"/>
</dbReference>
<reference evidence="1" key="1">
    <citation type="journal article" date="2021" name="Proc. Natl. Acad. Sci. U.S.A.">
        <title>A Catalog of Tens of Thousands of Viruses from Human Metagenomes Reveals Hidden Associations with Chronic Diseases.</title>
        <authorList>
            <person name="Tisza M.J."/>
            <person name="Buck C.B."/>
        </authorList>
    </citation>
    <scope>NUCLEOTIDE SEQUENCE</scope>
    <source>
        <strain evidence="1">Ctr4Z12</strain>
    </source>
</reference>
<evidence type="ECO:0000313" key="1">
    <source>
        <dbReference type="EMBL" id="DAE26459.1"/>
    </source>
</evidence>
<accession>A0A8S5R5R2</accession>
<organism evidence="1">
    <name type="scientific">Siphoviridae sp. ctr4Z12</name>
    <dbReference type="NCBI Taxonomy" id="2827280"/>
    <lineage>
        <taxon>Viruses</taxon>
        <taxon>Duplodnaviria</taxon>
        <taxon>Heunggongvirae</taxon>
        <taxon>Uroviricota</taxon>
        <taxon>Caudoviricetes</taxon>
    </lineage>
</organism>